<feature type="domain" description="TGS" evidence="8">
    <location>
        <begin position="463"/>
        <end position="524"/>
    </location>
</feature>
<dbReference type="CDD" id="cd04876">
    <property type="entry name" value="ACT_RelA-SpoT"/>
    <property type="match status" value="1"/>
</dbReference>
<feature type="domain" description="HD" evidence="7">
    <location>
        <begin position="121"/>
        <end position="220"/>
    </location>
</feature>
<dbReference type="Pfam" id="PF13291">
    <property type="entry name" value="ACT_4"/>
    <property type="match status" value="1"/>
</dbReference>
<dbReference type="InterPro" id="IPR043519">
    <property type="entry name" value="NT_sf"/>
</dbReference>
<dbReference type="InterPro" id="IPR006674">
    <property type="entry name" value="HD_domain"/>
</dbReference>
<dbReference type="InterPro" id="IPR012676">
    <property type="entry name" value="TGS-like"/>
</dbReference>
<dbReference type="PROSITE" id="PS51671">
    <property type="entry name" value="ACT"/>
    <property type="match status" value="1"/>
</dbReference>
<comment type="function">
    <text evidence="4">In eubacteria ppGpp (guanosine 3'-diphosphate 5'-diphosphate) is a mediator of the stringent response that coordinates a variety of cellular activities in response to changes in nutritional abundance.</text>
</comment>
<dbReference type="Pfam" id="PF04607">
    <property type="entry name" value="RelA_SpoT"/>
    <property type="match status" value="1"/>
</dbReference>
<dbReference type="SMART" id="SM00954">
    <property type="entry name" value="RelA_SpoT"/>
    <property type="match status" value="1"/>
</dbReference>
<dbReference type="InterPro" id="IPR012675">
    <property type="entry name" value="Beta-grasp_dom_sf"/>
</dbReference>
<dbReference type="NCBIfam" id="TIGR00691">
    <property type="entry name" value="spoT_relA"/>
    <property type="match status" value="1"/>
</dbReference>
<dbReference type="InterPro" id="IPR002912">
    <property type="entry name" value="ACT_dom"/>
</dbReference>
<evidence type="ECO:0000259" key="7">
    <source>
        <dbReference type="PROSITE" id="PS51831"/>
    </source>
</evidence>
<feature type="region of interest" description="Disordered" evidence="5">
    <location>
        <begin position="1"/>
        <end position="29"/>
    </location>
</feature>
<evidence type="ECO:0000256" key="4">
    <source>
        <dbReference type="RuleBase" id="RU003847"/>
    </source>
</evidence>
<gene>
    <name evidence="9" type="ORF">PYS61_04025</name>
</gene>
<dbReference type="Pfam" id="PF13328">
    <property type="entry name" value="HD_4"/>
    <property type="match status" value="1"/>
</dbReference>
<dbReference type="InterPro" id="IPR003607">
    <property type="entry name" value="HD/PDEase_dom"/>
</dbReference>
<sequence>MMKKDKTEQEREQVQEQGQDIERPLPQADSLKAEHMHEVSRHEHSKLQLDDVAVSHDSGVDPLTGAYYGQYLELIQSAYINLIEEYREYAGKDADLSTIEKAYIFAARAHGNQKRLTGEPYLIHPLTVAQILTGIEADETTICAALLHDTVEDTGRSLQDIAENFGSEIAKLVDGVTKLGKMSYESKEDLQAENFRKLFLAMAEDIRVVLIKLADRLHNMRTLKSQRDYKQERISRETLDIYAPLADRLGVYMWKWELEDLCLLYLDRDAYYELVGAITQKRAERERYLDEIIKHLKTLIGEMNIKCEIDGRPKHFYSIYRKMKTKGKNLDQIYDLFACRVIVDTVADCYSVLGLVHKTYTPIPGRFKDYIAMPKPNMYQSLHTTVVGPKGYPFEVQIRTFAMHRTAEYGIAAHWKYKAGITEEAASLEADNNMPWLKNLVEWQKDYSNKEYMDSLKSGLIVEEVFVITPRGDVISLPQGSIPIDLAYAIHSGVGNHMYGAKVNGKIVPLTYELQNGDIVEILTSDKIQGPSRDWLNIVKSSTARNKITHWFKKELRDENIQRGKQLLEKEIKKIGFSPLQLVNPEYAEAMFKRYSLRNMDDLYASIGDTASGLTATKVAPKLRDAYLRSLSSTQLEELGYYINRYGNLIYNPIAKQIKDEVDPNNSSINLGKETTKHKHSDNDLGIEVKDIENCKVNLSRCCSPVPGDLIIGYITRGRGVAVHRQDCTNIRSILEKSASSVLEAEKASRLIEVSWNIAQRKGNYPVALKIMAHDRWHLFGDISNALADEKINIISGSMNAVKDVTAVLDITIEVSSQEQYNRVIGRLKAIPDVISVSRAK</sequence>
<dbReference type="Gene3D" id="3.10.20.30">
    <property type="match status" value="1"/>
</dbReference>
<dbReference type="InterPro" id="IPR004811">
    <property type="entry name" value="RelA/Spo_fam"/>
</dbReference>
<dbReference type="SUPFAM" id="SSF109604">
    <property type="entry name" value="HD-domain/PDEase-like"/>
    <property type="match status" value="1"/>
</dbReference>
<comment type="pathway">
    <text evidence="1">Purine metabolism; ppGpp biosynthesis; ppGpp from GTP: step 1/2.</text>
</comment>
<dbReference type="PROSITE" id="PS51880">
    <property type="entry name" value="TGS"/>
    <property type="match status" value="1"/>
</dbReference>
<accession>A0ABY8C7R6</accession>
<evidence type="ECO:0000256" key="3">
    <source>
        <dbReference type="ARBA" id="ARBA00048244"/>
    </source>
</evidence>
<dbReference type="SUPFAM" id="SSF81301">
    <property type="entry name" value="Nucleotidyltransferase"/>
    <property type="match status" value="1"/>
</dbReference>
<organism evidence="9 10">
    <name type="scientific">Amygdalobacter indicium</name>
    <dbReference type="NCBI Taxonomy" id="3029272"/>
    <lineage>
        <taxon>Bacteria</taxon>
        <taxon>Bacillati</taxon>
        <taxon>Bacillota</taxon>
        <taxon>Clostridia</taxon>
        <taxon>Eubacteriales</taxon>
        <taxon>Oscillospiraceae</taxon>
        <taxon>Amygdalobacter</taxon>
    </lineage>
</organism>
<dbReference type="Proteomes" id="UP001220478">
    <property type="component" value="Chromosome"/>
</dbReference>
<comment type="catalytic activity">
    <reaction evidence="3">
        <text>GTP + ATP = guanosine 3'-diphosphate 5'-triphosphate + AMP</text>
        <dbReference type="Rhea" id="RHEA:22088"/>
        <dbReference type="ChEBI" id="CHEBI:30616"/>
        <dbReference type="ChEBI" id="CHEBI:37565"/>
        <dbReference type="ChEBI" id="CHEBI:142410"/>
        <dbReference type="ChEBI" id="CHEBI:456215"/>
        <dbReference type="EC" id="2.7.6.5"/>
    </reaction>
</comment>
<dbReference type="InterPro" id="IPR045865">
    <property type="entry name" value="ACT-like_dom_sf"/>
</dbReference>
<feature type="compositionally biased region" description="Basic and acidic residues" evidence="5">
    <location>
        <begin position="1"/>
        <end position="14"/>
    </location>
</feature>
<dbReference type="InterPro" id="IPR004095">
    <property type="entry name" value="TGS"/>
</dbReference>
<dbReference type="SUPFAM" id="SSF55021">
    <property type="entry name" value="ACT-like"/>
    <property type="match status" value="1"/>
</dbReference>
<dbReference type="InterPro" id="IPR007685">
    <property type="entry name" value="RelA_SpoT"/>
</dbReference>
<comment type="similarity">
    <text evidence="4">Belongs to the relA/spoT family.</text>
</comment>
<evidence type="ECO:0000256" key="5">
    <source>
        <dbReference type="SAM" id="MobiDB-lite"/>
    </source>
</evidence>
<dbReference type="SMART" id="SM00471">
    <property type="entry name" value="HDc"/>
    <property type="match status" value="1"/>
</dbReference>
<evidence type="ECO:0000256" key="1">
    <source>
        <dbReference type="ARBA" id="ARBA00004976"/>
    </source>
</evidence>
<dbReference type="EC" id="2.7.6.5" evidence="2"/>
<dbReference type="SUPFAM" id="SSF81271">
    <property type="entry name" value="TGS-like"/>
    <property type="match status" value="1"/>
</dbReference>
<evidence type="ECO:0000313" key="10">
    <source>
        <dbReference type="Proteomes" id="UP001220478"/>
    </source>
</evidence>
<dbReference type="CDD" id="cd00077">
    <property type="entry name" value="HDc"/>
    <property type="match status" value="1"/>
</dbReference>
<dbReference type="RefSeq" id="WP_315571145.1">
    <property type="nucleotide sequence ID" value="NZ_CP118868.1"/>
</dbReference>
<evidence type="ECO:0000313" key="9">
    <source>
        <dbReference type="EMBL" id="WEG35115.1"/>
    </source>
</evidence>
<proteinExistence type="inferred from homology"/>
<dbReference type="Gene3D" id="3.30.70.260">
    <property type="match status" value="1"/>
</dbReference>
<dbReference type="InterPro" id="IPR033655">
    <property type="entry name" value="TGS_RelA/SpoT"/>
</dbReference>
<dbReference type="PANTHER" id="PTHR21262:SF31">
    <property type="entry name" value="GTP PYROPHOSPHOKINASE"/>
    <property type="match status" value="1"/>
</dbReference>
<dbReference type="PROSITE" id="PS51831">
    <property type="entry name" value="HD"/>
    <property type="match status" value="1"/>
</dbReference>
<evidence type="ECO:0000259" key="6">
    <source>
        <dbReference type="PROSITE" id="PS51671"/>
    </source>
</evidence>
<name>A0ABY8C7R6_9FIRM</name>
<dbReference type="Gene3D" id="3.30.460.10">
    <property type="entry name" value="Beta Polymerase, domain 2"/>
    <property type="match status" value="1"/>
</dbReference>
<dbReference type="Gene3D" id="1.10.3210.10">
    <property type="entry name" value="Hypothetical protein af1432"/>
    <property type="match status" value="1"/>
</dbReference>
<dbReference type="CDD" id="cd05399">
    <property type="entry name" value="NT_Rel-Spo_like"/>
    <property type="match status" value="1"/>
</dbReference>
<keyword evidence="10" id="KW-1185">Reference proteome</keyword>
<reference evidence="9 10" key="1">
    <citation type="submission" date="2023-02" db="EMBL/GenBank/DDBJ databases">
        <title>Novel Oscillospiraceae bacterial genomes.</title>
        <authorList>
            <person name="Srinivasan S."/>
            <person name="Austin M.N."/>
            <person name="Fiedler T.L."/>
            <person name="Strenk S.M."/>
            <person name="Agnew K.J."/>
            <person name="Nagana Gowda G.A."/>
            <person name="Raftery D."/>
            <person name="Beamer M.A."/>
            <person name="Achilles S.L."/>
            <person name="Wiesenfeld H.C."/>
            <person name="Fredricks D.N."/>
            <person name="Hillier S.L."/>
        </authorList>
    </citation>
    <scope>NUCLEOTIDE SEQUENCE [LARGE SCALE GENOMIC DNA]</scope>
    <source>
        <strain evidence="9 10">CHIC02 1186E3-8</strain>
    </source>
</reference>
<dbReference type="PANTHER" id="PTHR21262">
    <property type="entry name" value="GUANOSINE-3',5'-BIS DIPHOSPHATE 3'-PYROPHOSPHOHYDROLASE"/>
    <property type="match status" value="1"/>
</dbReference>
<dbReference type="Pfam" id="PF02824">
    <property type="entry name" value="TGS"/>
    <property type="match status" value="1"/>
</dbReference>
<evidence type="ECO:0000259" key="8">
    <source>
        <dbReference type="PROSITE" id="PS51880"/>
    </source>
</evidence>
<feature type="domain" description="ACT" evidence="6">
    <location>
        <begin position="768"/>
        <end position="841"/>
    </location>
</feature>
<dbReference type="EMBL" id="CP118868">
    <property type="protein sequence ID" value="WEG35115.1"/>
    <property type="molecule type" value="Genomic_DNA"/>
</dbReference>
<evidence type="ECO:0000256" key="2">
    <source>
        <dbReference type="ARBA" id="ARBA00013251"/>
    </source>
</evidence>
<dbReference type="CDD" id="cd01668">
    <property type="entry name" value="TGS_RSH"/>
    <property type="match status" value="1"/>
</dbReference>
<protein>
    <recommendedName>
        <fullName evidence="2">GTP diphosphokinase</fullName>
        <ecNumber evidence="2">2.7.6.5</ecNumber>
    </recommendedName>
</protein>